<evidence type="ECO:0008006" key="2">
    <source>
        <dbReference type="Google" id="ProtNLM"/>
    </source>
</evidence>
<name>A0A177ADJ5_9PEZI</name>
<protein>
    <recommendedName>
        <fullName evidence="2">Condensation domain-containing protein</fullName>
    </recommendedName>
</protein>
<reference evidence="1" key="1">
    <citation type="submission" date="2016-03" db="EMBL/GenBank/DDBJ databases">
        <title>Updated assembly of Pseudogymnoascus destructans, the fungus causing white-nose syndrome of bats.</title>
        <authorList>
            <person name="Palmer J.M."/>
            <person name="Drees K.P."/>
            <person name="Foster J.T."/>
            <person name="Lindner D.L."/>
        </authorList>
    </citation>
    <scope>NUCLEOTIDE SEQUENCE [LARGE SCALE GENOMIC DNA]</scope>
    <source>
        <strain evidence="1">20631-21</strain>
    </source>
</reference>
<dbReference type="InterPro" id="IPR023213">
    <property type="entry name" value="CAT-like_dom_sf"/>
</dbReference>
<dbReference type="PANTHER" id="PTHR42034">
    <property type="entry name" value="CHROMOSOME 7, WHOLE GENOME SHOTGUN SEQUENCE-RELATED"/>
    <property type="match status" value="1"/>
</dbReference>
<organism evidence="1">
    <name type="scientific">Pseudogymnoascus destructans</name>
    <dbReference type="NCBI Taxonomy" id="655981"/>
    <lineage>
        <taxon>Eukaryota</taxon>
        <taxon>Fungi</taxon>
        <taxon>Dikarya</taxon>
        <taxon>Ascomycota</taxon>
        <taxon>Pezizomycotina</taxon>
        <taxon>Leotiomycetes</taxon>
        <taxon>Thelebolales</taxon>
        <taxon>Thelebolaceae</taxon>
        <taxon>Pseudogymnoascus</taxon>
    </lineage>
</organism>
<dbReference type="eggNOG" id="ENOG502RFHH">
    <property type="taxonomic scope" value="Eukaryota"/>
</dbReference>
<dbReference type="Gene3D" id="3.30.559.10">
    <property type="entry name" value="Chloramphenicol acetyltransferase-like domain"/>
    <property type="match status" value="1"/>
</dbReference>
<dbReference type="EMBL" id="KV441392">
    <property type="protein sequence ID" value="OAF59870.1"/>
    <property type="molecule type" value="Genomic_DNA"/>
</dbReference>
<dbReference type="PANTHER" id="PTHR42034:SF1">
    <property type="entry name" value="CONDENSATION DOMAIN-CONTAINING PROTEIN"/>
    <property type="match status" value="1"/>
</dbReference>
<dbReference type="RefSeq" id="XP_024325153.1">
    <property type="nucleotide sequence ID" value="XM_024466501.1"/>
</dbReference>
<dbReference type="Proteomes" id="UP000077154">
    <property type="component" value="Unassembled WGS sequence"/>
</dbReference>
<dbReference type="OrthoDB" id="2548233at2759"/>
<dbReference type="AlphaFoldDB" id="A0A177ADJ5"/>
<accession>A0A177ADJ5</accession>
<dbReference type="Gene3D" id="3.30.559.30">
    <property type="entry name" value="Nonribosomal peptide synthetase, condensation domain"/>
    <property type="match status" value="1"/>
</dbReference>
<gene>
    <name evidence="1" type="ORF">VC83_02847</name>
</gene>
<dbReference type="GeneID" id="36285925"/>
<evidence type="ECO:0000313" key="1">
    <source>
        <dbReference type="EMBL" id="OAF59870.1"/>
    </source>
</evidence>
<dbReference type="VEuPathDB" id="FungiDB:GMDG_00219"/>
<dbReference type="SUPFAM" id="SSF52777">
    <property type="entry name" value="CoA-dependent acyltransferases"/>
    <property type="match status" value="1"/>
</dbReference>
<proteinExistence type="predicted"/>
<sequence>MPWQETISGRYEREFGSVEQFYRQIAAAGAVIQKQQFLISCSIRLRELPSVAELQRAWKALRFLHPQIAAEADESGFRLTYTVPSPESIRTWMQETFIVDAASNSANNLYTCINPAEHFQIYILPLSGEILFRTPHWRIDGTGLRILQNAFLQILADGPPNIIFDGTEVVRLAPSLNEAAFVPREPTPQTSKASDAELDAFEAGPPSIPIATLPNILPTSPQRYRITFSADVTERIISSCKARGITVTTAAHSALVLAMQPCTQDNSGPSTRDTGRGKYTGITALDLRKYLSAPWNGPQSAVSLYHTGLPFSIDLNEHRDFNAIAAEMKAIHTRNLRNDESQNAIEFLASYVRKALGTLSVAPEDPLKAPAYQTLSSLGVVNNYLHSKRDGKAATVEIEDWWLSVEIINRVLATTLWTWDGQLNLSVSYNGAFYERSFVEQFIDGWGRELTTALGVEEHIISADISATAISSERAQCWIRRTIALVRRLFCH</sequence>